<dbReference type="SFLD" id="SFLDS00003">
    <property type="entry name" value="Haloacid_Dehalogenase"/>
    <property type="match status" value="1"/>
</dbReference>
<evidence type="ECO:0000256" key="3">
    <source>
        <dbReference type="ARBA" id="ARBA00022801"/>
    </source>
</evidence>
<accession>A0A417YAS9</accession>
<sequence length="242" mass="27648">MDTIIFDVDDTLYDQAASFKNTCKKMIDVSFTDEELNNFYIISRKYSDALFDDQVAGKLTVQEMHIRRIKDACTEIGIEMTEQQAIDFQEAYVAEQRQIALFDEVMELMDILIANNKQVAVLTNGAEGHQSMKIKQLRLDRWISKENMFISSGIGHAKPSKEAFEVLEHKLGLDKNRTVYIGDSFANDIVGAKQAGWHAVWMNHRKRDMPEGTVKPDKVVYSARELLDLFSDELLCNDAIVN</sequence>
<comment type="caution">
    <text evidence="5">The sequence shown here is derived from an EMBL/GenBank/DDBJ whole genome shotgun (WGS) entry which is preliminary data.</text>
</comment>
<dbReference type="GO" id="GO:0044281">
    <property type="term" value="P:small molecule metabolic process"/>
    <property type="evidence" value="ECO:0007669"/>
    <property type="project" value="UniProtKB-ARBA"/>
</dbReference>
<dbReference type="InterPro" id="IPR051400">
    <property type="entry name" value="HAD-like_hydrolase"/>
</dbReference>
<dbReference type="Proteomes" id="UP000285456">
    <property type="component" value="Unassembled WGS sequence"/>
</dbReference>
<keyword evidence="4" id="KW-0460">Magnesium</keyword>
<dbReference type="PANTHER" id="PTHR46470:SF2">
    <property type="entry name" value="GLYCERALDEHYDE 3-PHOSPHATE PHOSPHATASE"/>
    <property type="match status" value="1"/>
</dbReference>
<keyword evidence="6" id="KW-1185">Reference proteome</keyword>
<dbReference type="AlphaFoldDB" id="A0A417YAS9"/>
<evidence type="ECO:0000256" key="1">
    <source>
        <dbReference type="ARBA" id="ARBA00001946"/>
    </source>
</evidence>
<comment type="cofactor">
    <cofactor evidence="1">
        <name>Mg(2+)</name>
        <dbReference type="ChEBI" id="CHEBI:18420"/>
    </cofactor>
</comment>
<evidence type="ECO:0000256" key="2">
    <source>
        <dbReference type="ARBA" id="ARBA00022723"/>
    </source>
</evidence>
<evidence type="ECO:0000256" key="4">
    <source>
        <dbReference type="ARBA" id="ARBA00022842"/>
    </source>
</evidence>
<keyword evidence="2" id="KW-0479">Metal-binding</keyword>
<dbReference type="InterPro" id="IPR006439">
    <property type="entry name" value="HAD-SF_hydro_IA"/>
</dbReference>
<dbReference type="RefSeq" id="WP_118890295.1">
    <property type="nucleotide sequence ID" value="NZ_PHUT01000020.1"/>
</dbReference>
<proteinExistence type="predicted"/>
<dbReference type="Pfam" id="PF00702">
    <property type="entry name" value="Hydrolase"/>
    <property type="match status" value="1"/>
</dbReference>
<reference evidence="5 6" key="1">
    <citation type="journal article" date="2007" name="Int. J. Syst. Evol. Microbiol.">
        <title>Oceanobacillus profundus sp. nov., isolated from a deep-sea sediment core.</title>
        <authorList>
            <person name="Kim Y.G."/>
            <person name="Choi D.H."/>
            <person name="Hyun S."/>
            <person name="Cho B.C."/>
        </authorList>
    </citation>
    <scope>NUCLEOTIDE SEQUENCE [LARGE SCALE GENOMIC DNA]</scope>
    <source>
        <strain evidence="5 6">DSM 18246</strain>
    </source>
</reference>
<dbReference type="NCBIfam" id="TIGR01549">
    <property type="entry name" value="HAD-SF-IA-v1"/>
    <property type="match status" value="1"/>
</dbReference>
<dbReference type="OrthoDB" id="25198at2"/>
<dbReference type="GO" id="GO:0016791">
    <property type="term" value="F:phosphatase activity"/>
    <property type="evidence" value="ECO:0007669"/>
    <property type="project" value="TreeGrafter"/>
</dbReference>
<dbReference type="InterPro" id="IPR036412">
    <property type="entry name" value="HAD-like_sf"/>
</dbReference>
<dbReference type="InterPro" id="IPR023214">
    <property type="entry name" value="HAD_sf"/>
</dbReference>
<dbReference type="Gene3D" id="1.20.120.710">
    <property type="entry name" value="Haloacid dehalogenase hydrolase-like domain"/>
    <property type="match status" value="1"/>
</dbReference>
<dbReference type="NCBIfam" id="TIGR01662">
    <property type="entry name" value="HAD-SF-IIIA"/>
    <property type="match status" value="1"/>
</dbReference>
<organism evidence="5 6">
    <name type="scientific">Oceanobacillus profundus</name>
    <dbReference type="NCBI Taxonomy" id="372463"/>
    <lineage>
        <taxon>Bacteria</taxon>
        <taxon>Bacillati</taxon>
        <taxon>Bacillota</taxon>
        <taxon>Bacilli</taxon>
        <taxon>Bacillales</taxon>
        <taxon>Bacillaceae</taxon>
        <taxon>Oceanobacillus</taxon>
    </lineage>
</organism>
<protein>
    <submittedName>
        <fullName evidence="5">HAD family hydrolase</fullName>
    </submittedName>
</protein>
<dbReference type="Gene3D" id="3.40.50.1000">
    <property type="entry name" value="HAD superfamily/HAD-like"/>
    <property type="match status" value="1"/>
</dbReference>
<gene>
    <name evidence="5" type="ORF">D1B32_20335</name>
</gene>
<dbReference type="InterPro" id="IPR006549">
    <property type="entry name" value="HAD-SF_hydro_IIIA"/>
</dbReference>
<dbReference type="EMBL" id="QWEH01000020">
    <property type="protein sequence ID" value="RHW29705.1"/>
    <property type="molecule type" value="Genomic_DNA"/>
</dbReference>
<evidence type="ECO:0000313" key="5">
    <source>
        <dbReference type="EMBL" id="RHW29705.1"/>
    </source>
</evidence>
<name>A0A417YAS9_9BACI</name>
<evidence type="ECO:0000313" key="6">
    <source>
        <dbReference type="Proteomes" id="UP000285456"/>
    </source>
</evidence>
<dbReference type="PANTHER" id="PTHR46470">
    <property type="entry name" value="N-ACYLNEURAMINATE-9-PHOSPHATASE"/>
    <property type="match status" value="1"/>
</dbReference>
<dbReference type="SUPFAM" id="SSF56784">
    <property type="entry name" value="HAD-like"/>
    <property type="match status" value="1"/>
</dbReference>
<dbReference type="SFLD" id="SFLDG01129">
    <property type="entry name" value="C1.5:_HAD__Beta-PGM__Phosphata"/>
    <property type="match status" value="1"/>
</dbReference>
<dbReference type="GO" id="GO:0046872">
    <property type="term" value="F:metal ion binding"/>
    <property type="evidence" value="ECO:0007669"/>
    <property type="project" value="UniProtKB-KW"/>
</dbReference>
<keyword evidence="3 5" id="KW-0378">Hydrolase</keyword>